<evidence type="ECO:0000313" key="1">
    <source>
        <dbReference type="EMBL" id="KAF2682248.1"/>
    </source>
</evidence>
<dbReference type="AlphaFoldDB" id="A0A6G1IVW0"/>
<dbReference type="EMBL" id="MU005588">
    <property type="protein sequence ID" value="KAF2682248.1"/>
    <property type="molecule type" value="Genomic_DNA"/>
</dbReference>
<keyword evidence="2" id="KW-1185">Reference proteome</keyword>
<protein>
    <submittedName>
        <fullName evidence="1">Uncharacterized protein</fullName>
    </submittedName>
</protein>
<accession>A0A6G1IVW0</accession>
<dbReference type="Proteomes" id="UP000799291">
    <property type="component" value="Unassembled WGS sequence"/>
</dbReference>
<organism evidence="1 2">
    <name type="scientific">Lentithecium fluviatile CBS 122367</name>
    <dbReference type="NCBI Taxonomy" id="1168545"/>
    <lineage>
        <taxon>Eukaryota</taxon>
        <taxon>Fungi</taxon>
        <taxon>Dikarya</taxon>
        <taxon>Ascomycota</taxon>
        <taxon>Pezizomycotina</taxon>
        <taxon>Dothideomycetes</taxon>
        <taxon>Pleosporomycetidae</taxon>
        <taxon>Pleosporales</taxon>
        <taxon>Massarineae</taxon>
        <taxon>Lentitheciaceae</taxon>
        <taxon>Lentithecium</taxon>
    </lineage>
</organism>
<gene>
    <name evidence="1" type="ORF">K458DRAFT_73761</name>
</gene>
<evidence type="ECO:0000313" key="2">
    <source>
        <dbReference type="Proteomes" id="UP000799291"/>
    </source>
</evidence>
<reference evidence="1" key="1">
    <citation type="journal article" date="2020" name="Stud. Mycol.">
        <title>101 Dothideomycetes genomes: a test case for predicting lifestyles and emergence of pathogens.</title>
        <authorList>
            <person name="Haridas S."/>
            <person name="Albert R."/>
            <person name="Binder M."/>
            <person name="Bloem J."/>
            <person name="Labutti K."/>
            <person name="Salamov A."/>
            <person name="Andreopoulos B."/>
            <person name="Baker S."/>
            <person name="Barry K."/>
            <person name="Bills G."/>
            <person name="Bluhm B."/>
            <person name="Cannon C."/>
            <person name="Castanera R."/>
            <person name="Culley D."/>
            <person name="Daum C."/>
            <person name="Ezra D."/>
            <person name="Gonzalez J."/>
            <person name="Henrissat B."/>
            <person name="Kuo A."/>
            <person name="Liang C."/>
            <person name="Lipzen A."/>
            <person name="Lutzoni F."/>
            <person name="Magnuson J."/>
            <person name="Mondo S."/>
            <person name="Nolan M."/>
            <person name="Ohm R."/>
            <person name="Pangilinan J."/>
            <person name="Park H.-J."/>
            <person name="Ramirez L."/>
            <person name="Alfaro M."/>
            <person name="Sun H."/>
            <person name="Tritt A."/>
            <person name="Yoshinaga Y."/>
            <person name="Zwiers L.-H."/>
            <person name="Turgeon B."/>
            <person name="Goodwin S."/>
            <person name="Spatafora J."/>
            <person name="Crous P."/>
            <person name="Grigoriev I."/>
        </authorList>
    </citation>
    <scope>NUCLEOTIDE SEQUENCE</scope>
    <source>
        <strain evidence="1">CBS 122367</strain>
    </source>
</reference>
<proteinExistence type="predicted"/>
<sequence length="122" mass="13445">MGLHDWPTSTARHLDQMPYRKFLFLCPLDPSSARRASRVVRPVDDIYPHAYLHLGELLGRAPAPVPPLFTASTRTKNSSCFLLASCLSSILTGPSPWSCRECISRVAPSDPQSGRHSHPLPA</sequence>
<name>A0A6G1IVW0_9PLEO</name>